<dbReference type="InterPro" id="IPR000477">
    <property type="entry name" value="RT_dom"/>
</dbReference>
<reference evidence="2" key="1">
    <citation type="submission" date="2022-03" db="EMBL/GenBank/DDBJ databases">
        <authorList>
            <person name="Sayadi A."/>
        </authorList>
    </citation>
    <scope>NUCLEOTIDE SEQUENCE</scope>
</reference>
<evidence type="ECO:0000313" key="2">
    <source>
        <dbReference type="EMBL" id="CAH2000741.1"/>
    </source>
</evidence>
<dbReference type="PANTHER" id="PTHR47027:SF20">
    <property type="entry name" value="REVERSE TRANSCRIPTASE-LIKE PROTEIN WITH RNA-DIRECTED DNA POLYMERASE DOMAIN"/>
    <property type="match status" value="1"/>
</dbReference>
<dbReference type="EMBL" id="CAKOFQ010007420">
    <property type="protein sequence ID" value="CAH2000741.1"/>
    <property type="molecule type" value="Genomic_DNA"/>
</dbReference>
<dbReference type="PROSITE" id="PS50878">
    <property type="entry name" value="RT_POL"/>
    <property type="match status" value="1"/>
</dbReference>
<proteinExistence type="predicted"/>
<dbReference type="InterPro" id="IPR043502">
    <property type="entry name" value="DNA/RNA_pol_sf"/>
</dbReference>
<dbReference type="OrthoDB" id="6783238at2759"/>
<evidence type="ECO:0000313" key="3">
    <source>
        <dbReference type="Proteomes" id="UP001152888"/>
    </source>
</evidence>
<sequence length="133" mass="15216">MMSEEFATSKGVRQGGGLSPLLFIVFMDDLIRHCRQRTKPIFVRYRKLQKVELAECAIADDLVLVTGSVGSLQENLNIWNTALEDNGMKLNKLKTNVMAVSNEKLNMDVRIDNKIITPLNIWELYWNLTAEMK</sequence>
<dbReference type="PANTHER" id="PTHR47027">
    <property type="entry name" value="REVERSE TRANSCRIPTASE DOMAIN-CONTAINING PROTEIN"/>
    <property type="match status" value="1"/>
</dbReference>
<dbReference type="SUPFAM" id="SSF56672">
    <property type="entry name" value="DNA/RNA polymerases"/>
    <property type="match status" value="1"/>
</dbReference>
<feature type="domain" description="Reverse transcriptase" evidence="1">
    <location>
        <begin position="1"/>
        <end position="111"/>
    </location>
</feature>
<keyword evidence="3" id="KW-1185">Reference proteome</keyword>
<comment type="caution">
    <text evidence="2">The sequence shown here is derived from an EMBL/GenBank/DDBJ whole genome shotgun (WGS) entry which is preliminary data.</text>
</comment>
<evidence type="ECO:0000259" key="1">
    <source>
        <dbReference type="PROSITE" id="PS50878"/>
    </source>
</evidence>
<gene>
    <name evidence="2" type="ORF">ACAOBT_LOCUS25766</name>
</gene>
<name>A0A9P0LSZ4_ACAOB</name>
<dbReference type="Pfam" id="PF00078">
    <property type="entry name" value="RVT_1"/>
    <property type="match status" value="1"/>
</dbReference>
<accession>A0A9P0LSZ4</accession>
<dbReference type="GO" id="GO:0071897">
    <property type="term" value="P:DNA biosynthetic process"/>
    <property type="evidence" value="ECO:0007669"/>
    <property type="project" value="UniProtKB-ARBA"/>
</dbReference>
<organism evidence="2 3">
    <name type="scientific">Acanthoscelides obtectus</name>
    <name type="common">Bean weevil</name>
    <name type="synonym">Bruchus obtectus</name>
    <dbReference type="NCBI Taxonomy" id="200917"/>
    <lineage>
        <taxon>Eukaryota</taxon>
        <taxon>Metazoa</taxon>
        <taxon>Ecdysozoa</taxon>
        <taxon>Arthropoda</taxon>
        <taxon>Hexapoda</taxon>
        <taxon>Insecta</taxon>
        <taxon>Pterygota</taxon>
        <taxon>Neoptera</taxon>
        <taxon>Endopterygota</taxon>
        <taxon>Coleoptera</taxon>
        <taxon>Polyphaga</taxon>
        <taxon>Cucujiformia</taxon>
        <taxon>Chrysomeloidea</taxon>
        <taxon>Chrysomelidae</taxon>
        <taxon>Bruchinae</taxon>
        <taxon>Bruchini</taxon>
        <taxon>Acanthoscelides</taxon>
    </lineage>
</organism>
<dbReference type="AlphaFoldDB" id="A0A9P0LSZ4"/>
<protein>
    <recommendedName>
        <fullName evidence="1">Reverse transcriptase domain-containing protein</fullName>
    </recommendedName>
</protein>
<dbReference type="Proteomes" id="UP001152888">
    <property type="component" value="Unassembled WGS sequence"/>
</dbReference>